<gene>
    <name evidence="1" type="ORF">DTO96_101086</name>
</gene>
<dbReference type="AlphaFoldDB" id="A0A345DAG8"/>
<dbReference type="KEGG" id="hyf:DTO96_101086"/>
<protein>
    <submittedName>
        <fullName evidence="1">Uncharacterized protein</fullName>
    </submittedName>
</protein>
<accession>A0A345DAG8</accession>
<name>A0A345DAG8_9BURK</name>
<proteinExistence type="predicted"/>
<dbReference type="EMBL" id="CP031124">
    <property type="protein sequence ID" value="AXF85356.1"/>
    <property type="molecule type" value="Genomic_DNA"/>
</dbReference>
<organism evidence="1 2">
    <name type="scientific">Ephemeroptericola cinctiostellae</name>
    <dbReference type="NCBI Taxonomy" id="2268024"/>
    <lineage>
        <taxon>Bacteria</taxon>
        <taxon>Pseudomonadati</taxon>
        <taxon>Pseudomonadota</taxon>
        <taxon>Betaproteobacteria</taxon>
        <taxon>Burkholderiales</taxon>
        <taxon>Burkholderiaceae</taxon>
        <taxon>Ephemeroptericola</taxon>
    </lineage>
</organism>
<keyword evidence="2" id="KW-1185">Reference proteome</keyword>
<evidence type="ECO:0000313" key="2">
    <source>
        <dbReference type="Proteomes" id="UP000252182"/>
    </source>
</evidence>
<evidence type="ECO:0000313" key="1">
    <source>
        <dbReference type="EMBL" id="AXF85356.1"/>
    </source>
</evidence>
<reference evidence="2" key="1">
    <citation type="submission" date="2018-07" db="EMBL/GenBank/DDBJ databases">
        <authorList>
            <person name="Kim H."/>
        </authorList>
    </citation>
    <scope>NUCLEOTIDE SEQUENCE [LARGE SCALE GENOMIC DNA]</scope>
    <source>
        <strain evidence="2">F02</strain>
    </source>
</reference>
<sequence>MSTYYIASHIIKDAGKFEQYRLAAAKTIADFGG</sequence>
<dbReference type="Proteomes" id="UP000252182">
    <property type="component" value="Chromosome"/>
</dbReference>